<sequence length="352" mass="40357">MNDNTKIIIAVLTTAFLIFIALLIYIIIKFLKHHHNIPFDVCINISEESIKKSMFALTCDDQPNTTAIRCSTSHRDFSGIKYHINDIPININDFPNNTLVLKNMLENGTKQTDNLYYQLIMKHKAAIIQALNISDKTCYEIFQDRIIMAAIFEAAFKGITNITPSINIIHELVSHCNQAGNFIMPGEFLTTIFKEHKNFFPSTHSKNNKALFTIENAEEITCCIVSDIAMYKYTNTKEISESQLSYFQSKLTFTISSKDCPNFSYTRYKDITLEIIVPEKMKKYITTSDITDESYNSNITLINRTKTVDNETRLIYSLPNFNIPSLINRENLDAMSRNSSISIECCRTAKQH</sequence>
<dbReference type="OrthoDB" id="7163276at2"/>
<keyword evidence="1" id="KW-0812">Transmembrane</keyword>
<organism evidence="2 3">
    <name type="scientific">Ehrlichia minasensis</name>
    <dbReference type="NCBI Taxonomy" id="1242993"/>
    <lineage>
        <taxon>Bacteria</taxon>
        <taxon>Pseudomonadati</taxon>
        <taxon>Pseudomonadota</taxon>
        <taxon>Alphaproteobacteria</taxon>
        <taxon>Rickettsiales</taxon>
        <taxon>Anaplasmataceae</taxon>
        <taxon>Ehrlichia</taxon>
    </lineage>
</organism>
<proteinExistence type="predicted"/>
<evidence type="ECO:0000313" key="3">
    <source>
        <dbReference type="Proteomes" id="UP000293377"/>
    </source>
</evidence>
<dbReference type="Proteomes" id="UP000293377">
    <property type="component" value="Unassembled WGS sequence"/>
</dbReference>
<keyword evidence="3" id="KW-1185">Reference proteome</keyword>
<dbReference type="RefSeq" id="WP_052453668.1">
    <property type="nucleotide sequence ID" value="NZ_QOHL01000003.1"/>
</dbReference>
<gene>
    <name evidence="2" type="ORF">DRF75_01215</name>
</gene>
<dbReference type="EMBL" id="QOHL01000003">
    <property type="protein sequence ID" value="RZB12959.1"/>
    <property type="molecule type" value="Genomic_DNA"/>
</dbReference>
<protein>
    <submittedName>
        <fullName evidence="2">Uncharacterized protein</fullName>
    </submittedName>
</protein>
<accession>A0A4Q6I8I6</accession>
<keyword evidence="1" id="KW-0472">Membrane</keyword>
<dbReference type="STRING" id="1242993.ehr_00175"/>
<evidence type="ECO:0000256" key="1">
    <source>
        <dbReference type="SAM" id="Phobius"/>
    </source>
</evidence>
<comment type="caution">
    <text evidence="2">The sequence shown here is derived from an EMBL/GenBank/DDBJ whole genome shotgun (WGS) entry which is preliminary data.</text>
</comment>
<evidence type="ECO:0000313" key="2">
    <source>
        <dbReference type="EMBL" id="RZB12959.1"/>
    </source>
</evidence>
<feature type="transmembrane region" description="Helical" evidence="1">
    <location>
        <begin position="7"/>
        <end position="28"/>
    </location>
</feature>
<dbReference type="AlphaFoldDB" id="A0A4Q6I8I6"/>
<keyword evidence="1" id="KW-1133">Transmembrane helix</keyword>
<reference evidence="2 3" key="1">
    <citation type="submission" date="2018-06" db="EMBL/GenBank/DDBJ databases">
        <title>Complete Genome Sequence of Ehrlichia minasensis Isolated From Cattle.</title>
        <authorList>
            <person name="Aguiar D.M."/>
            <person name="Araujo J.P.A.Jr."/>
            <person name="Nakazato L."/>
            <person name="Bard E."/>
            <person name="Cabezas-Cruz A."/>
        </authorList>
    </citation>
    <scope>NUCLEOTIDE SEQUENCE [LARGE SCALE GENOMIC DNA]</scope>
    <source>
        <strain evidence="2 3">B11</strain>
    </source>
</reference>
<name>A0A4Q6I8I6_9RICK</name>